<dbReference type="Proteomes" id="UP000008206">
    <property type="component" value="Chromosome"/>
</dbReference>
<evidence type="ECO:0000313" key="3">
    <source>
        <dbReference type="Proteomes" id="UP000008206"/>
    </source>
</evidence>
<dbReference type="KEGG" id="cyj:Cyan7822_5070"/>
<proteinExistence type="predicted"/>
<dbReference type="Pfam" id="PF13672">
    <property type="entry name" value="PP2C_2"/>
    <property type="match status" value="1"/>
</dbReference>
<dbReference type="AlphaFoldDB" id="E0UJD9"/>
<name>E0UJD9_GLOV7</name>
<dbReference type="InterPro" id="IPR001932">
    <property type="entry name" value="PPM-type_phosphatase-like_dom"/>
</dbReference>
<accession>E0UJD9</accession>
<protein>
    <recommendedName>
        <fullName evidence="1">PPM-type phosphatase domain-containing protein</fullName>
    </recommendedName>
</protein>
<dbReference type="STRING" id="497965.Cyan7822_5070"/>
<sequence length="336" mass="38292">MVKKLIEKLSRAEGMAEKPEAPKWRIIQETVQGANRKLDNIPNQDAISVWQPSPLELPLILALSDGYRSPKSFRRQMGSQLAVKTALLILQEFVNYQPNLDHLRAFNTLVIDKLPQQLVTTWKKAVQHHLQEHPFSVEDLQNVAAKEGFYARQALEHNPFLAYGATLNAVLVTQEFILYLQLGNGDIICIDNYGAVTQPFLKDERDELKSLSFSNAWTDFHVRLIPLAPDKTPMILVATNSYAASYQTEAEFLQAVKNYLFQIRSQGCDTVQKNLNIQLEQISQQGRGDDISLGIIKKIDDRDIVDNLKLLKQTLAQEQNKTQKIKHKIDFMSRNI</sequence>
<gene>
    <name evidence="2" type="ordered locus">Cyan7822_5070</name>
</gene>
<reference evidence="3" key="1">
    <citation type="journal article" date="2011" name="MBio">
        <title>Novel metabolic attributes of the genus Cyanothece, comprising a group of unicellular nitrogen-fixing Cyanobacteria.</title>
        <authorList>
            <person name="Bandyopadhyay A."/>
            <person name="Elvitigala T."/>
            <person name="Welsh E."/>
            <person name="Stockel J."/>
            <person name="Liberton M."/>
            <person name="Min H."/>
            <person name="Sherman L.A."/>
            <person name="Pakrasi H.B."/>
        </authorList>
    </citation>
    <scope>NUCLEOTIDE SEQUENCE [LARGE SCALE GENOMIC DNA]</scope>
    <source>
        <strain evidence="3">PCC 7822</strain>
    </source>
</reference>
<dbReference type="eggNOG" id="COG0631">
    <property type="taxonomic scope" value="Bacteria"/>
</dbReference>
<evidence type="ECO:0000313" key="2">
    <source>
        <dbReference type="EMBL" id="ADN16957.1"/>
    </source>
</evidence>
<dbReference type="EMBL" id="CP002198">
    <property type="protein sequence ID" value="ADN16957.1"/>
    <property type="molecule type" value="Genomic_DNA"/>
</dbReference>
<evidence type="ECO:0000259" key="1">
    <source>
        <dbReference type="Pfam" id="PF13672"/>
    </source>
</evidence>
<feature type="domain" description="PPM-type phosphatase" evidence="1">
    <location>
        <begin position="33"/>
        <end position="279"/>
    </location>
</feature>
<keyword evidence="3" id="KW-1185">Reference proteome</keyword>
<organism evidence="2 3">
    <name type="scientific">Gloeothece verrucosa (strain PCC 7822)</name>
    <name type="common">Cyanothece sp. (strain PCC 7822)</name>
    <dbReference type="NCBI Taxonomy" id="497965"/>
    <lineage>
        <taxon>Bacteria</taxon>
        <taxon>Bacillati</taxon>
        <taxon>Cyanobacteriota</taxon>
        <taxon>Cyanophyceae</taxon>
        <taxon>Oscillatoriophycideae</taxon>
        <taxon>Chroococcales</taxon>
        <taxon>Aphanothecaceae</taxon>
        <taxon>Gloeothece</taxon>
        <taxon>Gloeothece verrucosa</taxon>
    </lineage>
</organism>
<dbReference type="HOGENOM" id="CLU_052010_0_0_3"/>